<dbReference type="RefSeq" id="WP_191615989.1">
    <property type="nucleotide sequence ID" value="NZ_JACYFG010000006.1"/>
</dbReference>
<evidence type="ECO:0000256" key="1">
    <source>
        <dbReference type="ARBA" id="ARBA00023015"/>
    </source>
</evidence>
<organism evidence="6 7">
    <name type="scientific">Pelagicoccus enzymogenes</name>
    <dbReference type="NCBI Taxonomy" id="2773457"/>
    <lineage>
        <taxon>Bacteria</taxon>
        <taxon>Pseudomonadati</taxon>
        <taxon>Verrucomicrobiota</taxon>
        <taxon>Opitutia</taxon>
        <taxon>Puniceicoccales</taxon>
        <taxon>Pelagicoccaceae</taxon>
        <taxon>Pelagicoccus</taxon>
    </lineage>
</organism>
<dbReference type="GO" id="GO:0000976">
    <property type="term" value="F:transcription cis-regulatory region binding"/>
    <property type="evidence" value="ECO:0007669"/>
    <property type="project" value="TreeGrafter"/>
</dbReference>
<evidence type="ECO:0000259" key="5">
    <source>
        <dbReference type="PROSITE" id="PS50977"/>
    </source>
</evidence>
<dbReference type="PRINTS" id="PR00455">
    <property type="entry name" value="HTHTETR"/>
</dbReference>
<dbReference type="AlphaFoldDB" id="A0A927IG75"/>
<dbReference type="Pfam" id="PF00440">
    <property type="entry name" value="TetR_N"/>
    <property type="match status" value="1"/>
</dbReference>
<dbReference type="EMBL" id="JACYFG010000006">
    <property type="protein sequence ID" value="MBD5778861.1"/>
    <property type="molecule type" value="Genomic_DNA"/>
</dbReference>
<keyword evidence="3" id="KW-0804">Transcription</keyword>
<reference evidence="6" key="1">
    <citation type="submission" date="2020-09" db="EMBL/GenBank/DDBJ databases">
        <title>Pelagicoccus enzymogenes sp. nov. with an EPS production, isolated from marine sediment.</title>
        <authorList>
            <person name="Feng X."/>
        </authorList>
    </citation>
    <scope>NUCLEOTIDE SEQUENCE</scope>
    <source>
        <strain evidence="6">NFK12</strain>
    </source>
</reference>
<comment type="caution">
    <text evidence="6">The sequence shown here is derived from an EMBL/GenBank/DDBJ whole genome shotgun (WGS) entry which is preliminary data.</text>
</comment>
<dbReference type="InterPro" id="IPR009057">
    <property type="entry name" value="Homeodomain-like_sf"/>
</dbReference>
<dbReference type="PANTHER" id="PTHR30055">
    <property type="entry name" value="HTH-TYPE TRANSCRIPTIONAL REGULATOR RUTR"/>
    <property type="match status" value="1"/>
</dbReference>
<dbReference type="GO" id="GO:0003700">
    <property type="term" value="F:DNA-binding transcription factor activity"/>
    <property type="evidence" value="ECO:0007669"/>
    <property type="project" value="TreeGrafter"/>
</dbReference>
<gene>
    <name evidence="6" type="ORF">IEN85_05110</name>
</gene>
<protein>
    <submittedName>
        <fullName evidence="6">TetR/AcrR family transcriptional regulator</fullName>
    </submittedName>
</protein>
<keyword evidence="7" id="KW-1185">Reference proteome</keyword>
<proteinExistence type="predicted"/>
<evidence type="ECO:0000256" key="2">
    <source>
        <dbReference type="ARBA" id="ARBA00023125"/>
    </source>
</evidence>
<keyword evidence="2 4" id="KW-0238">DNA-binding</keyword>
<dbReference type="SUPFAM" id="SSF46689">
    <property type="entry name" value="Homeodomain-like"/>
    <property type="match status" value="1"/>
</dbReference>
<dbReference type="PANTHER" id="PTHR30055:SF234">
    <property type="entry name" value="HTH-TYPE TRANSCRIPTIONAL REGULATOR BETI"/>
    <property type="match status" value="1"/>
</dbReference>
<evidence type="ECO:0000256" key="4">
    <source>
        <dbReference type="PROSITE-ProRule" id="PRU00335"/>
    </source>
</evidence>
<accession>A0A927IG75</accession>
<sequence length="197" mass="21827">MARARTGDKDSKLVEAAISLFLERGVRGTTMQHIARRAGVAVGTVYLYYKDKGAIVRRVAFAFAEQHDAFAEGVLGTRRGPRRKLLDYILGFYDMWVPFGQNDQGAVELADAVLTHAPETPGIAQQKFLDTVAAILQEGKEGDWKVGNPQVEARWIALSTTAFFPLAGTPSEHPLRQSLGREELEGLLKWMLDKVEN</sequence>
<dbReference type="InterPro" id="IPR001647">
    <property type="entry name" value="HTH_TetR"/>
</dbReference>
<evidence type="ECO:0000313" key="7">
    <source>
        <dbReference type="Proteomes" id="UP000622317"/>
    </source>
</evidence>
<keyword evidence="1" id="KW-0805">Transcription regulation</keyword>
<dbReference type="PROSITE" id="PS50977">
    <property type="entry name" value="HTH_TETR_2"/>
    <property type="match status" value="1"/>
</dbReference>
<feature type="domain" description="HTH tetR-type" evidence="5">
    <location>
        <begin position="7"/>
        <end position="67"/>
    </location>
</feature>
<dbReference type="Proteomes" id="UP000622317">
    <property type="component" value="Unassembled WGS sequence"/>
</dbReference>
<dbReference type="InterPro" id="IPR050109">
    <property type="entry name" value="HTH-type_TetR-like_transc_reg"/>
</dbReference>
<name>A0A927IG75_9BACT</name>
<feature type="DNA-binding region" description="H-T-H motif" evidence="4">
    <location>
        <begin position="30"/>
        <end position="49"/>
    </location>
</feature>
<dbReference type="Gene3D" id="1.10.357.10">
    <property type="entry name" value="Tetracycline Repressor, domain 2"/>
    <property type="match status" value="1"/>
</dbReference>
<evidence type="ECO:0000313" key="6">
    <source>
        <dbReference type="EMBL" id="MBD5778861.1"/>
    </source>
</evidence>
<evidence type="ECO:0000256" key="3">
    <source>
        <dbReference type="ARBA" id="ARBA00023163"/>
    </source>
</evidence>